<feature type="domain" description="Aminoacyl-transfer RNA synthetases class-II family profile" evidence="1">
    <location>
        <begin position="1"/>
        <end position="60"/>
    </location>
</feature>
<dbReference type="InterPro" id="IPR006195">
    <property type="entry name" value="aa-tRNA-synth_II"/>
</dbReference>
<dbReference type="SUPFAM" id="SSF55681">
    <property type="entry name" value="Class II aaRS and biotin synthetases"/>
    <property type="match status" value="1"/>
</dbReference>
<dbReference type="InterPro" id="IPR002317">
    <property type="entry name" value="Ser-tRNA-ligase_type_1"/>
</dbReference>
<reference evidence="2" key="1">
    <citation type="submission" date="2019-04" db="EMBL/GenBank/DDBJ databases">
        <title>Genome assembly of Zosterops borbonicus 15179.</title>
        <authorList>
            <person name="Leroy T."/>
            <person name="Anselmetti Y."/>
            <person name="Tilak M.-K."/>
            <person name="Nabholz B."/>
        </authorList>
    </citation>
    <scope>NUCLEOTIDE SEQUENCE</scope>
    <source>
        <strain evidence="2">HGM_15179</strain>
        <tissue evidence="2">Muscle</tissue>
    </source>
</reference>
<name>A0A8K1D7L8_9PASS</name>
<sequence>ISSASNCTDYQSRRLHIMYRDPGGRLSHAHTVNGTACAAARTLLALLELNQLQDGSVRVPPVLQPLVGQEVLRPPPRALLSYIGPNQPGGGPLPK</sequence>
<organism evidence="2 3">
    <name type="scientific">Zosterops borbonicus</name>
    <dbReference type="NCBI Taxonomy" id="364589"/>
    <lineage>
        <taxon>Eukaryota</taxon>
        <taxon>Metazoa</taxon>
        <taxon>Chordata</taxon>
        <taxon>Craniata</taxon>
        <taxon>Vertebrata</taxon>
        <taxon>Euteleostomi</taxon>
        <taxon>Archelosauria</taxon>
        <taxon>Archosauria</taxon>
        <taxon>Dinosauria</taxon>
        <taxon>Saurischia</taxon>
        <taxon>Theropoda</taxon>
        <taxon>Coelurosauria</taxon>
        <taxon>Aves</taxon>
        <taxon>Neognathae</taxon>
        <taxon>Neoaves</taxon>
        <taxon>Telluraves</taxon>
        <taxon>Australaves</taxon>
        <taxon>Passeriformes</taxon>
        <taxon>Sylvioidea</taxon>
        <taxon>Zosteropidae</taxon>
        <taxon>Zosterops</taxon>
    </lineage>
</organism>
<dbReference type="OrthoDB" id="10264585at2759"/>
<dbReference type="PROSITE" id="PS50862">
    <property type="entry name" value="AA_TRNA_LIGASE_II"/>
    <property type="match status" value="1"/>
</dbReference>
<dbReference type="Gene3D" id="3.30.930.10">
    <property type="entry name" value="Bira Bifunctional Protein, Domain 2"/>
    <property type="match status" value="1"/>
</dbReference>
<evidence type="ECO:0000313" key="2">
    <source>
        <dbReference type="EMBL" id="TRZ05833.1"/>
    </source>
</evidence>
<evidence type="ECO:0000259" key="1">
    <source>
        <dbReference type="PROSITE" id="PS50862"/>
    </source>
</evidence>
<dbReference type="GO" id="GO:0006434">
    <property type="term" value="P:seryl-tRNA aminoacylation"/>
    <property type="evidence" value="ECO:0007669"/>
    <property type="project" value="InterPro"/>
</dbReference>
<comment type="caution">
    <text evidence="2">The sequence shown here is derived from an EMBL/GenBank/DDBJ whole genome shotgun (WGS) entry which is preliminary data.</text>
</comment>
<evidence type="ECO:0000313" key="3">
    <source>
        <dbReference type="Proteomes" id="UP000796761"/>
    </source>
</evidence>
<dbReference type="GO" id="GO:0005524">
    <property type="term" value="F:ATP binding"/>
    <property type="evidence" value="ECO:0007669"/>
    <property type="project" value="InterPro"/>
</dbReference>
<dbReference type="PANTHER" id="PTHR11778">
    <property type="entry name" value="SERYL-TRNA SYNTHETASE"/>
    <property type="match status" value="1"/>
</dbReference>
<feature type="non-terminal residue" evidence="2">
    <location>
        <position position="1"/>
    </location>
</feature>
<dbReference type="InterPro" id="IPR045864">
    <property type="entry name" value="aa-tRNA-synth_II/BPL/LPL"/>
</dbReference>
<proteinExistence type="predicted"/>
<accession>A0A8K1D7L8</accession>
<protein>
    <recommendedName>
        <fullName evidence="1">Aminoacyl-transfer RNA synthetases class-II family profile domain-containing protein</fullName>
    </recommendedName>
</protein>
<gene>
    <name evidence="2" type="ORF">HGM15179_021273</name>
</gene>
<dbReference type="AlphaFoldDB" id="A0A8K1D7L8"/>
<dbReference type="GO" id="GO:0004828">
    <property type="term" value="F:serine-tRNA ligase activity"/>
    <property type="evidence" value="ECO:0007669"/>
    <property type="project" value="InterPro"/>
</dbReference>
<dbReference type="EMBL" id="SWJQ01003310">
    <property type="protein sequence ID" value="TRZ05833.1"/>
    <property type="molecule type" value="Genomic_DNA"/>
</dbReference>
<dbReference type="Proteomes" id="UP000796761">
    <property type="component" value="Unassembled WGS sequence"/>
</dbReference>
<keyword evidence="3" id="KW-1185">Reference proteome</keyword>